<reference evidence="4" key="1">
    <citation type="submission" date="2017-02" db="UniProtKB">
        <authorList>
            <consortium name="WormBaseParasite"/>
        </authorList>
    </citation>
    <scope>IDENTIFICATION</scope>
</reference>
<dbReference type="STRING" id="27835.A0A0N4YVU9"/>
<dbReference type="Proteomes" id="UP000271162">
    <property type="component" value="Unassembled WGS sequence"/>
</dbReference>
<dbReference type="AlphaFoldDB" id="A0A0N4YVU9"/>
<dbReference type="OMA" id="DDGCFRE"/>
<evidence type="ECO:0000313" key="4">
    <source>
        <dbReference type="WBParaSite" id="NBR_0002137101-mRNA-1"/>
    </source>
</evidence>
<feature type="region of interest" description="Disordered" evidence="1">
    <location>
        <begin position="180"/>
        <end position="218"/>
    </location>
</feature>
<dbReference type="WBParaSite" id="NBR_0002137101-mRNA-1">
    <property type="protein sequence ID" value="NBR_0002137101-mRNA-1"/>
    <property type="gene ID" value="NBR_0002137101"/>
</dbReference>
<name>A0A0N4YVU9_NIPBR</name>
<accession>A0A0N4YVU9</accession>
<proteinExistence type="predicted"/>
<gene>
    <name evidence="2" type="ORF">NBR_LOCUS21372</name>
</gene>
<evidence type="ECO:0000256" key="1">
    <source>
        <dbReference type="SAM" id="MobiDB-lite"/>
    </source>
</evidence>
<evidence type="ECO:0000313" key="2">
    <source>
        <dbReference type="EMBL" id="VDL85118.1"/>
    </source>
</evidence>
<keyword evidence="3" id="KW-1185">Reference proteome</keyword>
<reference evidence="2 3" key="2">
    <citation type="submission" date="2018-11" db="EMBL/GenBank/DDBJ databases">
        <authorList>
            <consortium name="Pathogen Informatics"/>
        </authorList>
    </citation>
    <scope>NUCLEOTIDE SEQUENCE [LARGE SCALE GENOMIC DNA]</scope>
</reference>
<protein>
    <submittedName>
        <fullName evidence="4">Eukaryotic translation initiation factor 3 subunit C</fullName>
    </submittedName>
</protein>
<organism evidence="4">
    <name type="scientific">Nippostrongylus brasiliensis</name>
    <name type="common">Rat hookworm</name>
    <dbReference type="NCBI Taxonomy" id="27835"/>
    <lineage>
        <taxon>Eukaryota</taxon>
        <taxon>Metazoa</taxon>
        <taxon>Ecdysozoa</taxon>
        <taxon>Nematoda</taxon>
        <taxon>Chromadorea</taxon>
        <taxon>Rhabditida</taxon>
        <taxon>Rhabditina</taxon>
        <taxon>Rhabditomorpha</taxon>
        <taxon>Strongyloidea</taxon>
        <taxon>Heligmosomidae</taxon>
        <taxon>Nippostrongylus</taxon>
    </lineage>
</organism>
<sequence length="286" mass="31885">MTEPGGGLFDGKANAADDQSLSLDVEVKYEEYDSDDLRTTFRPRHGSSAMVTSSGVILNEVVMDEFLKMVLARKNVLLNDAADEESKNRVWRQIHEVMHGLLQVVPSVDELKEVFRRRQLHIKNVIGNSAKADVFSALGFARYIQSIINKCLPETEFLARDRELGTLLLQKSFLPHEGAAAPCAKRPRLSASTNDWEDDSRPGTSNARQKDSGMVSSVENPTEASCRCYPNDECFRKSALELVKAQKEYFTMATDVQKEQMKLISSLGDVLNGIAEKFLPSAVDHD</sequence>
<dbReference type="EMBL" id="UYSL01026255">
    <property type="protein sequence ID" value="VDL85118.1"/>
    <property type="molecule type" value="Genomic_DNA"/>
</dbReference>
<evidence type="ECO:0000313" key="3">
    <source>
        <dbReference type="Proteomes" id="UP000271162"/>
    </source>
</evidence>